<keyword evidence="3" id="KW-1185">Reference proteome</keyword>
<sequence>MLSFGSSSVAIHLTFSMTSLSVLVSQSCFSQPYTLEMLSES</sequence>
<evidence type="ECO:0000313" key="2">
    <source>
        <dbReference type="EMBL" id="KFM60663.1"/>
    </source>
</evidence>
<evidence type="ECO:0000256" key="1">
    <source>
        <dbReference type="SAM" id="SignalP"/>
    </source>
</evidence>
<protein>
    <submittedName>
        <fullName evidence="2">Uncharacterized protein</fullName>
    </submittedName>
</protein>
<evidence type="ECO:0000313" key="3">
    <source>
        <dbReference type="Proteomes" id="UP000054359"/>
    </source>
</evidence>
<feature type="chain" id="PRO_5001829344" evidence="1">
    <location>
        <begin position="17"/>
        <end position="41"/>
    </location>
</feature>
<proteinExistence type="predicted"/>
<feature type="signal peptide" evidence="1">
    <location>
        <begin position="1"/>
        <end position="16"/>
    </location>
</feature>
<dbReference type="AlphaFoldDB" id="A0A087T6C4"/>
<gene>
    <name evidence="2" type="ORF">X975_22250</name>
</gene>
<reference evidence="2 3" key="1">
    <citation type="submission" date="2013-11" db="EMBL/GenBank/DDBJ databases">
        <title>Genome sequencing of Stegodyphus mimosarum.</title>
        <authorList>
            <person name="Bechsgaard J."/>
        </authorList>
    </citation>
    <scope>NUCLEOTIDE SEQUENCE [LARGE SCALE GENOMIC DNA]</scope>
</reference>
<organism evidence="2 3">
    <name type="scientific">Stegodyphus mimosarum</name>
    <name type="common">African social velvet spider</name>
    <dbReference type="NCBI Taxonomy" id="407821"/>
    <lineage>
        <taxon>Eukaryota</taxon>
        <taxon>Metazoa</taxon>
        <taxon>Ecdysozoa</taxon>
        <taxon>Arthropoda</taxon>
        <taxon>Chelicerata</taxon>
        <taxon>Arachnida</taxon>
        <taxon>Araneae</taxon>
        <taxon>Araneomorphae</taxon>
        <taxon>Entelegynae</taxon>
        <taxon>Eresoidea</taxon>
        <taxon>Eresidae</taxon>
        <taxon>Stegodyphus</taxon>
    </lineage>
</organism>
<dbReference type="Proteomes" id="UP000054359">
    <property type="component" value="Unassembled WGS sequence"/>
</dbReference>
<dbReference type="EMBL" id="KK113642">
    <property type="protein sequence ID" value="KFM60663.1"/>
    <property type="molecule type" value="Genomic_DNA"/>
</dbReference>
<feature type="non-terminal residue" evidence="2">
    <location>
        <position position="41"/>
    </location>
</feature>
<keyword evidence="1" id="KW-0732">Signal</keyword>
<name>A0A087T6C4_STEMI</name>
<accession>A0A087T6C4</accession>